<evidence type="ECO:0000256" key="1">
    <source>
        <dbReference type="SAM" id="Coils"/>
    </source>
</evidence>
<comment type="caution">
    <text evidence="3">The sequence shown here is derived from an EMBL/GenBank/DDBJ whole genome shotgun (WGS) entry which is preliminary data.</text>
</comment>
<feature type="coiled-coil region" evidence="1">
    <location>
        <begin position="314"/>
        <end position="480"/>
    </location>
</feature>
<protein>
    <submittedName>
        <fullName evidence="3">Uncharacterized protein</fullName>
    </submittedName>
</protein>
<feature type="region of interest" description="Disordered" evidence="2">
    <location>
        <begin position="1"/>
        <end position="22"/>
    </location>
</feature>
<reference evidence="3 4" key="1">
    <citation type="submission" date="2024-08" db="EMBL/GenBank/DDBJ databases">
        <authorList>
            <person name="Cucini C."/>
            <person name="Frati F."/>
        </authorList>
    </citation>
    <scope>NUCLEOTIDE SEQUENCE [LARGE SCALE GENOMIC DNA]</scope>
</reference>
<keyword evidence="1" id="KW-0175">Coiled coil</keyword>
<gene>
    <name evidence="3" type="ORF">ODALV1_LOCUS22359</name>
</gene>
<feature type="compositionally biased region" description="Basic and acidic residues" evidence="2">
    <location>
        <begin position="738"/>
        <end position="769"/>
    </location>
</feature>
<keyword evidence="4" id="KW-1185">Reference proteome</keyword>
<proteinExistence type="predicted"/>
<evidence type="ECO:0000313" key="3">
    <source>
        <dbReference type="EMBL" id="CAL8128592.1"/>
    </source>
</evidence>
<dbReference type="PANTHER" id="PTHR19327">
    <property type="entry name" value="GOLGIN"/>
    <property type="match status" value="1"/>
</dbReference>
<feature type="region of interest" description="Disordered" evidence="2">
    <location>
        <begin position="733"/>
        <end position="790"/>
    </location>
</feature>
<evidence type="ECO:0000256" key="2">
    <source>
        <dbReference type="SAM" id="MobiDB-lite"/>
    </source>
</evidence>
<dbReference type="PANTHER" id="PTHR19327:SF0">
    <property type="entry name" value="GOLGIN SUBFAMILY A MEMBER 4"/>
    <property type="match status" value="1"/>
</dbReference>
<feature type="coiled-coil region" evidence="1">
    <location>
        <begin position="139"/>
        <end position="225"/>
    </location>
</feature>
<name>A0ABP1RHU7_9HEXA</name>
<sequence>MENRRVYYHPLPPSSQSPQYRHIHPQFPQQIPQQQSTLQPSHPSQLQIRVRVPSQSQLNTTTIVPNPEFRIRNATTQNPLDLTANAQNPPGFYHLGLPITSEQIILSPYQVPHSLRERNELENKRRSVTNPVTISSEKFNDLVKKNKELGDSNKELREENDRLKDVEEQVNQLQNERDNLSKENQFLMNDVVNLNQQLLEERIRNSKLEAEFQDFQSKAAEEKKALETTLVEVKKVKVEQNFSSQIASQSETKLQKELTEAQSQINSLRSQLDTSISENNELVSKNHTNLNNVNTLKGEIQTEAKKVQCFVIKVQELQEKLSAAAAENVNLQKTVKSLNKDLDDYIEKIPFYETQNDNLCKKEFQLEAEVKNLKEELQSSKDENNRINQSLAHYEAVSKKLGKDLEALQIENQMLMEKLDSLEINKKLDALRSNNKKLFMKVKKLQFEVNQREKDNELLVEKHENEVRELKEELSDFQSSLEDNIKLQRELDYLKKSFSTQRNLQQQELRRENVRLQIAKKSVSDKDVEITRLKEELSEVTALKLEKDLLSRELIQKDEKIEELNAIISNLNANREKSERTKSSDESEQQIIELKATIQNLEEKLEDKRKLLEIATKVHEPIIQKANKEICELKEEAEGKAEHIKKLEEDLNNQKTQVNHYLEQLKISEKYKAQAEAQVVNEQALKNEAIRKSQQQLEMIDELKIKSLVDKGKITELSESKRREIRKLKKEIRHLQRRNGEKHSRSRIHDGREESFEPEYKRARRESQRNPDLGGTKIAKNRGIMDGSGVNVQEYHQDLEEGEVLEKIYNRRERSNRY</sequence>
<organism evidence="3 4">
    <name type="scientific">Orchesella dallaii</name>
    <dbReference type="NCBI Taxonomy" id="48710"/>
    <lineage>
        <taxon>Eukaryota</taxon>
        <taxon>Metazoa</taxon>
        <taxon>Ecdysozoa</taxon>
        <taxon>Arthropoda</taxon>
        <taxon>Hexapoda</taxon>
        <taxon>Collembola</taxon>
        <taxon>Entomobryomorpha</taxon>
        <taxon>Entomobryoidea</taxon>
        <taxon>Orchesellidae</taxon>
        <taxon>Orchesellinae</taxon>
        <taxon>Orchesella</taxon>
    </lineage>
</organism>
<feature type="coiled-coil region" evidence="1">
    <location>
        <begin position="251"/>
        <end position="278"/>
    </location>
</feature>
<dbReference type="Proteomes" id="UP001642540">
    <property type="component" value="Unassembled WGS sequence"/>
</dbReference>
<accession>A0ABP1RHU7</accession>
<dbReference type="EMBL" id="CAXLJM020000075">
    <property type="protein sequence ID" value="CAL8128592.1"/>
    <property type="molecule type" value="Genomic_DNA"/>
</dbReference>
<dbReference type="SUPFAM" id="SSF90257">
    <property type="entry name" value="Myosin rod fragments"/>
    <property type="match status" value="1"/>
</dbReference>
<evidence type="ECO:0000313" key="4">
    <source>
        <dbReference type="Proteomes" id="UP001642540"/>
    </source>
</evidence>